<protein>
    <submittedName>
        <fullName evidence="2">Uncharacterized protein</fullName>
    </submittedName>
</protein>
<keyword evidence="3" id="KW-1185">Reference proteome</keyword>
<dbReference type="Proteomes" id="UP001164929">
    <property type="component" value="Chromosome 7"/>
</dbReference>
<evidence type="ECO:0000313" key="2">
    <source>
        <dbReference type="EMBL" id="KAJ6990375.1"/>
    </source>
</evidence>
<evidence type="ECO:0000313" key="3">
    <source>
        <dbReference type="Proteomes" id="UP001164929"/>
    </source>
</evidence>
<comment type="caution">
    <text evidence="2">The sequence shown here is derived from an EMBL/GenBank/DDBJ whole genome shotgun (WGS) entry which is preliminary data.</text>
</comment>
<reference evidence="2" key="1">
    <citation type="journal article" date="2023" name="Mol. Ecol. Resour.">
        <title>Chromosome-level genome assembly of a triploid poplar Populus alba 'Berolinensis'.</title>
        <authorList>
            <person name="Chen S."/>
            <person name="Yu Y."/>
            <person name="Wang X."/>
            <person name="Wang S."/>
            <person name="Zhang T."/>
            <person name="Zhou Y."/>
            <person name="He R."/>
            <person name="Meng N."/>
            <person name="Wang Y."/>
            <person name="Liu W."/>
            <person name="Liu Z."/>
            <person name="Liu J."/>
            <person name="Guo Q."/>
            <person name="Huang H."/>
            <person name="Sederoff R.R."/>
            <person name="Wang G."/>
            <person name="Qu G."/>
            <person name="Chen S."/>
        </authorList>
    </citation>
    <scope>NUCLEOTIDE SEQUENCE</scope>
    <source>
        <strain evidence="2">SC-2020</strain>
    </source>
</reference>
<sequence>MVVAFNFVVIKPTFNSFLQERPFR</sequence>
<dbReference type="EMBL" id="JAQIZT010000010">
    <property type="protein sequence ID" value="KAJ6982426.1"/>
    <property type="molecule type" value="Genomic_DNA"/>
</dbReference>
<dbReference type="EMBL" id="JAQIZT010000007">
    <property type="protein sequence ID" value="KAJ6990375.1"/>
    <property type="molecule type" value="Genomic_DNA"/>
</dbReference>
<accession>A0AAD6VW46</accession>
<proteinExistence type="predicted"/>
<gene>
    <name evidence="2" type="ORF">NC653_018808</name>
    <name evidence="1" type="ORF">NC653_025513</name>
</gene>
<evidence type="ECO:0000313" key="1">
    <source>
        <dbReference type="EMBL" id="KAJ6982426.1"/>
    </source>
</evidence>
<organism evidence="2 3">
    <name type="scientific">Populus alba x Populus x berolinensis</name>
    <dbReference type="NCBI Taxonomy" id="444605"/>
    <lineage>
        <taxon>Eukaryota</taxon>
        <taxon>Viridiplantae</taxon>
        <taxon>Streptophyta</taxon>
        <taxon>Embryophyta</taxon>
        <taxon>Tracheophyta</taxon>
        <taxon>Spermatophyta</taxon>
        <taxon>Magnoliopsida</taxon>
        <taxon>eudicotyledons</taxon>
        <taxon>Gunneridae</taxon>
        <taxon>Pentapetalae</taxon>
        <taxon>rosids</taxon>
        <taxon>fabids</taxon>
        <taxon>Malpighiales</taxon>
        <taxon>Salicaceae</taxon>
        <taxon>Saliceae</taxon>
        <taxon>Populus</taxon>
    </lineage>
</organism>
<dbReference type="AlphaFoldDB" id="A0AAD6VW46"/>
<dbReference type="Proteomes" id="UP001164929">
    <property type="component" value="Chromosome 10"/>
</dbReference>
<name>A0AAD6VW46_9ROSI</name>